<feature type="signal peptide" evidence="1">
    <location>
        <begin position="1"/>
        <end position="26"/>
    </location>
</feature>
<organism evidence="2 3">
    <name type="scientific">Oryza meyeriana var. granulata</name>
    <dbReference type="NCBI Taxonomy" id="110450"/>
    <lineage>
        <taxon>Eukaryota</taxon>
        <taxon>Viridiplantae</taxon>
        <taxon>Streptophyta</taxon>
        <taxon>Embryophyta</taxon>
        <taxon>Tracheophyta</taxon>
        <taxon>Spermatophyta</taxon>
        <taxon>Magnoliopsida</taxon>
        <taxon>Liliopsida</taxon>
        <taxon>Poales</taxon>
        <taxon>Poaceae</taxon>
        <taxon>BOP clade</taxon>
        <taxon>Oryzoideae</taxon>
        <taxon>Oryzeae</taxon>
        <taxon>Oryzinae</taxon>
        <taxon>Oryza</taxon>
        <taxon>Oryza meyeriana</taxon>
    </lineage>
</organism>
<dbReference type="AlphaFoldDB" id="A0A6G1EAU8"/>
<evidence type="ECO:0008006" key="4">
    <source>
        <dbReference type="Google" id="ProtNLM"/>
    </source>
</evidence>
<gene>
    <name evidence="2" type="ORF">E2562_020086</name>
</gene>
<feature type="chain" id="PRO_5026336524" description="Secreted protein" evidence="1">
    <location>
        <begin position="27"/>
        <end position="68"/>
    </location>
</feature>
<name>A0A6G1EAU8_9ORYZ</name>
<evidence type="ECO:0000313" key="3">
    <source>
        <dbReference type="Proteomes" id="UP000479710"/>
    </source>
</evidence>
<comment type="caution">
    <text evidence="2">The sequence shown here is derived from an EMBL/GenBank/DDBJ whole genome shotgun (WGS) entry which is preliminary data.</text>
</comment>
<sequence>MGWCAALGLLLDLLVLQWWWLCKVLAAATIATAISISPKSHTPVLNLIFYRAHLHGPCGLVRCSPPLP</sequence>
<reference evidence="2 3" key="1">
    <citation type="submission" date="2019-11" db="EMBL/GenBank/DDBJ databases">
        <title>Whole genome sequence of Oryza granulata.</title>
        <authorList>
            <person name="Li W."/>
        </authorList>
    </citation>
    <scope>NUCLEOTIDE SEQUENCE [LARGE SCALE GENOMIC DNA]</scope>
    <source>
        <strain evidence="3">cv. Menghai</strain>
        <tissue evidence="2">Leaf</tissue>
    </source>
</reference>
<dbReference type="EMBL" id="SPHZ02000004">
    <property type="protein sequence ID" value="KAF0921791.1"/>
    <property type="molecule type" value="Genomic_DNA"/>
</dbReference>
<proteinExistence type="predicted"/>
<dbReference type="Proteomes" id="UP000479710">
    <property type="component" value="Unassembled WGS sequence"/>
</dbReference>
<keyword evidence="1" id="KW-0732">Signal</keyword>
<keyword evidence="3" id="KW-1185">Reference proteome</keyword>
<protein>
    <recommendedName>
        <fullName evidence="4">Secreted protein</fullName>
    </recommendedName>
</protein>
<evidence type="ECO:0000313" key="2">
    <source>
        <dbReference type="EMBL" id="KAF0921791.1"/>
    </source>
</evidence>
<accession>A0A6G1EAU8</accession>
<evidence type="ECO:0000256" key="1">
    <source>
        <dbReference type="SAM" id="SignalP"/>
    </source>
</evidence>